<proteinExistence type="predicted"/>
<sequence>MFCKQKRKSRKMEKGNFKRGEIVWARVVYPHEWWPGFVIRSDFLGLLVSFFDCENSRYFLPSEICSFEENFRLLVEKCTNHVLLNRALKFLGEDVISSLNCCGRVKRRRNASDLFQPRVVLGFVRSVAVSPWIERDDFLSAVHAVGQVMAFRHYDLVNSGVSSRVHTDQASVEKMHSVVAEVDNLKMGDDNQKLSEHENSNLSAEYEDNNLSACLANGNNGSNLSPKESLSLQNKDQLEISSISQTRQQKIQSLKEMMVKLGVLAIDPFYLDGECLNTLKSSFLSFRSLSCLYGSLRKKCSHIESYEAQLPNPAYTTAQQSTKVHRGKEKAPLSIVPCMESPVNCLGLKRQLDQSAFSEAPLKLRKTLSFSINGADAYLWRSSEGFNAAFTDTFVSGNASSVLLELFKTRHFSSIEAYAHLLRNIIGCEADLFDSFFSGTEVKLNAQNLSYIAAQSLTYMCSSSLKDLVLNLLNISHTSCNGIVEICSPLDNSGTRISYASMQQAQESEAIMKKPGTCIPYADDMTDKLLQPAAAQSVSKYAIGVPAKDDEASNIVAAGASKYQLNSHLIANELKPLPSNCDNSSSVKIREISMNVAVGCSFKEKKDLLQPVTSDLAFKSKVRQQPEVRTSFAVSRSLLMKFPKDCSLPSKEELVKKFSPFGRVDSFKTKVYFYTGSARVVFLHQLDAVAAYQYAKRKKIAFGKENVKFWLDTSGDEKRSKELASFPSQTANLPGFNLKSCLKKSKPLEKEDKRCQRKVRFQIET</sequence>
<reference evidence="1 2" key="1">
    <citation type="journal article" date="2023" name="Science">
        <title>Complex scaffold remodeling in plant triterpene biosynthesis.</title>
        <authorList>
            <person name="De La Pena R."/>
            <person name="Hodgson H."/>
            <person name="Liu J.C."/>
            <person name="Stephenson M.J."/>
            <person name="Martin A.C."/>
            <person name="Owen C."/>
            <person name="Harkess A."/>
            <person name="Leebens-Mack J."/>
            <person name="Jimenez L.E."/>
            <person name="Osbourn A."/>
            <person name="Sattely E.S."/>
        </authorList>
    </citation>
    <scope>NUCLEOTIDE SEQUENCE [LARGE SCALE GENOMIC DNA]</scope>
    <source>
        <strain evidence="2">cv. JPN11</strain>
        <tissue evidence="1">Leaf</tissue>
    </source>
</reference>
<accession>A0ACC1Y9M6</accession>
<evidence type="ECO:0000313" key="2">
    <source>
        <dbReference type="Proteomes" id="UP001164539"/>
    </source>
</evidence>
<gene>
    <name evidence="1" type="ORF">OWV82_008302</name>
</gene>
<dbReference type="EMBL" id="CM051397">
    <property type="protein sequence ID" value="KAJ4720475.1"/>
    <property type="molecule type" value="Genomic_DNA"/>
</dbReference>
<keyword evidence="2" id="KW-1185">Reference proteome</keyword>
<comment type="caution">
    <text evidence="1">The sequence shown here is derived from an EMBL/GenBank/DDBJ whole genome shotgun (WGS) entry which is preliminary data.</text>
</comment>
<organism evidence="1 2">
    <name type="scientific">Melia azedarach</name>
    <name type="common">Chinaberry tree</name>
    <dbReference type="NCBI Taxonomy" id="155640"/>
    <lineage>
        <taxon>Eukaryota</taxon>
        <taxon>Viridiplantae</taxon>
        <taxon>Streptophyta</taxon>
        <taxon>Embryophyta</taxon>
        <taxon>Tracheophyta</taxon>
        <taxon>Spermatophyta</taxon>
        <taxon>Magnoliopsida</taxon>
        <taxon>eudicotyledons</taxon>
        <taxon>Gunneridae</taxon>
        <taxon>Pentapetalae</taxon>
        <taxon>rosids</taxon>
        <taxon>malvids</taxon>
        <taxon>Sapindales</taxon>
        <taxon>Meliaceae</taxon>
        <taxon>Melia</taxon>
    </lineage>
</organism>
<protein>
    <submittedName>
        <fullName evidence="1">PWWP domain</fullName>
    </submittedName>
</protein>
<name>A0ACC1Y9M6_MELAZ</name>
<evidence type="ECO:0000313" key="1">
    <source>
        <dbReference type="EMBL" id="KAJ4720475.1"/>
    </source>
</evidence>
<dbReference type="Proteomes" id="UP001164539">
    <property type="component" value="Chromosome 4"/>
</dbReference>